<keyword evidence="10" id="KW-1185">Reference proteome</keyword>
<keyword evidence="4" id="KW-0949">S-adenosyl-L-methionine</keyword>
<gene>
    <name evidence="9" type="ORF">GCM10010917_35040</name>
</gene>
<evidence type="ECO:0000313" key="9">
    <source>
        <dbReference type="EMBL" id="GGA46770.1"/>
    </source>
</evidence>
<evidence type="ECO:0000256" key="2">
    <source>
        <dbReference type="ARBA" id="ARBA00022603"/>
    </source>
</evidence>
<dbReference type="SUPFAM" id="SSF53335">
    <property type="entry name" value="S-adenosyl-L-methionine-dependent methyltransferases"/>
    <property type="match status" value="1"/>
</dbReference>
<evidence type="ECO:0000256" key="6">
    <source>
        <dbReference type="ARBA" id="ARBA00023125"/>
    </source>
</evidence>
<name>A0ABQ1GNT0_9BACL</name>
<evidence type="ECO:0000259" key="8">
    <source>
        <dbReference type="Pfam" id="PF07669"/>
    </source>
</evidence>
<dbReference type="PROSITE" id="PS00092">
    <property type="entry name" value="N6_MTASE"/>
    <property type="match status" value="1"/>
</dbReference>
<accession>A0ABQ1GNT0</accession>
<keyword evidence="3" id="KW-0808">Transferase</keyword>
<dbReference type="PANTHER" id="PTHR33841:SF6">
    <property type="entry name" value="TYPE II METHYLTRANSFERASE M.HINDII"/>
    <property type="match status" value="1"/>
</dbReference>
<dbReference type="Gene3D" id="3.40.50.150">
    <property type="entry name" value="Vaccinia Virus protein VP39"/>
    <property type="match status" value="1"/>
</dbReference>
<proteinExistence type="predicted"/>
<reference evidence="10" key="1">
    <citation type="journal article" date="2019" name="Int. J. Syst. Evol. Microbiol.">
        <title>The Global Catalogue of Microorganisms (GCM) 10K type strain sequencing project: providing services to taxonomists for standard genome sequencing and annotation.</title>
        <authorList>
            <consortium name="The Broad Institute Genomics Platform"/>
            <consortium name="The Broad Institute Genome Sequencing Center for Infectious Disease"/>
            <person name="Wu L."/>
            <person name="Ma J."/>
        </authorList>
    </citation>
    <scope>NUCLEOTIDE SEQUENCE [LARGE SCALE GENOMIC DNA]</scope>
    <source>
        <strain evidence="10">CGMCC 1.15044</strain>
    </source>
</reference>
<dbReference type="InterPro" id="IPR050953">
    <property type="entry name" value="N4_N6_ade-DNA_methylase"/>
</dbReference>
<dbReference type="InterPro" id="IPR011639">
    <property type="entry name" value="MethylTrfase_TaqI-like_dom"/>
</dbReference>
<evidence type="ECO:0000256" key="7">
    <source>
        <dbReference type="ARBA" id="ARBA00047942"/>
    </source>
</evidence>
<keyword evidence="6" id="KW-0238">DNA-binding</keyword>
<evidence type="ECO:0000256" key="5">
    <source>
        <dbReference type="ARBA" id="ARBA00022747"/>
    </source>
</evidence>
<dbReference type="CDD" id="cd02440">
    <property type="entry name" value="AdoMet_MTases"/>
    <property type="match status" value="1"/>
</dbReference>
<protein>
    <recommendedName>
        <fullName evidence="1">site-specific DNA-methyltransferase (adenine-specific)</fullName>
        <ecNumber evidence="1">2.1.1.72</ecNumber>
    </recommendedName>
</protein>
<dbReference type="PANTHER" id="PTHR33841">
    <property type="entry name" value="DNA METHYLTRANSFERASE YEEA-RELATED"/>
    <property type="match status" value="1"/>
</dbReference>
<evidence type="ECO:0000256" key="4">
    <source>
        <dbReference type="ARBA" id="ARBA00022691"/>
    </source>
</evidence>
<evidence type="ECO:0000256" key="3">
    <source>
        <dbReference type="ARBA" id="ARBA00022679"/>
    </source>
</evidence>
<dbReference type="PRINTS" id="PR00507">
    <property type="entry name" value="N12N6MTFRASE"/>
</dbReference>
<evidence type="ECO:0000313" key="10">
    <source>
        <dbReference type="Proteomes" id="UP000609323"/>
    </source>
</evidence>
<keyword evidence="5" id="KW-0680">Restriction system</keyword>
<dbReference type="RefSeq" id="WP_094094810.1">
    <property type="nucleotide sequence ID" value="NZ_BMHF01000015.1"/>
</dbReference>
<keyword evidence="2 9" id="KW-0489">Methyltransferase</keyword>
<comment type="caution">
    <text evidence="9">The sequence shown here is derived from an EMBL/GenBank/DDBJ whole genome shotgun (WGS) entry which is preliminary data.</text>
</comment>
<sequence>MLTLNKQNELYSELMLTQIDFLRQQVSKATQKQTKSSLGQFFTEPRLASFMSDMFALNVPHVKLLDPGAGIGILTTAAVTQLCRNKKKPLSIEVIAVEIDENLIEYLRSTLEFCKKICSLNGIDFKYSIVQGDFIEYGISLLKDTCGCFNKVIMNPPYKKISSKSKTRSTLREAGIETTNLYTAFVAISKRLLAREGELIAITPRSFCNGTYFKPFRLDFLGDMVFRKIHLFNSRTDAFKDDEVLQENIIYHAIKSDQIGNVIITSSDNLDTEVSTHKLSYDQLIHPEDTEKFIRILRDEDDLKVKRLMEKITGSLADLGISVSTGRVVDFRTKENLRDQITEDAVPLIYPTHFHEGYLRWPITPADKPNAIMKNDQTAKMLVPRGNYVLIRRFSPKEDKRRIVPAVYDENQMRFEYVGFENHINFYHQNGSGLSLNLAKGLAIYLSSTLVDSFFRQFNGHTQVNVGDLKSLPYPSYEMLLQMGESFEEFLPNQQEIDGVVSRVLGI</sequence>
<dbReference type="GO" id="GO:0008168">
    <property type="term" value="F:methyltransferase activity"/>
    <property type="evidence" value="ECO:0007669"/>
    <property type="project" value="UniProtKB-KW"/>
</dbReference>
<dbReference type="Proteomes" id="UP000609323">
    <property type="component" value="Unassembled WGS sequence"/>
</dbReference>
<comment type="catalytic activity">
    <reaction evidence="7">
        <text>a 2'-deoxyadenosine in DNA + S-adenosyl-L-methionine = an N(6)-methyl-2'-deoxyadenosine in DNA + S-adenosyl-L-homocysteine + H(+)</text>
        <dbReference type="Rhea" id="RHEA:15197"/>
        <dbReference type="Rhea" id="RHEA-COMP:12418"/>
        <dbReference type="Rhea" id="RHEA-COMP:12419"/>
        <dbReference type="ChEBI" id="CHEBI:15378"/>
        <dbReference type="ChEBI" id="CHEBI:57856"/>
        <dbReference type="ChEBI" id="CHEBI:59789"/>
        <dbReference type="ChEBI" id="CHEBI:90615"/>
        <dbReference type="ChEBI" id="CHEBI:90616"/>
        <dbReference type="EC" id="2.1.1.72"/>
    </reaction>
</comment>
<feature type="domain" description="Type II methyltransferase M.TaqI-like" evidence="8">
    <location>
        <begin position="144"/>
        <end position="236"/>
    </location>
</feature>
<dbReference type="EMBL" id="BMHF01000015">
    <property type="protein sequence ID" value="GGA46770.1"/>
    <property type="molecule type" value="Genomic_DNA"/>
</dbReference>
<organism evidence="9 10">
    <name type="scientific">Paenibacillus physcomitrellae</name>
    <dbReference type="NCBI Taxonomy" id="1619311"/>
    <lineage>
        <taxon>Bacteria</taxon>
        <taxon>Bacillati</taxon>
        <taxon>Bacillota</taxon>
        <taxon>Bacilli</taxon>
        <taxon>Bacillales</taxon>
        <taxon>Paenibacillaceae</taxon>
        <taxon>Paenibacillus</taxon>
    </lineage>
</organism>
<dbReference type="GO" id="GO:0032259">
    <property type="term" value="P:methylation"/>
    <property type="evidence" value="ECO:0007669"/>
    <property type="project" value="UniProtKB-KW"/>
</dbReference>
<dbReference type="EC" id="2.1.1.72" evidence="1"/>
<dbReference type="InterPro" id="IPR029063">
    <property type="entry name" value="SAM-dependent_MTases_sf"/>
</dbReference>
<evidence type="ECO:0000256" key="1">
    <source>
        <dbReference type="ARBA" id="ARBA00011900"/>
    </source>
</evidence>
<dbReference type="Pfam" id="PF07669">
    <property type="entry name" value="Eco57I"/>
    <property type="match status" value="1"/>
</dbReference>
<dbReference type="InterPro" id="IPR002052">
    <property type="entry name" value="DNA_methylase_N6_adenine_CS"/>
</dbReference>